<dbReference type="AlphaFoldDB" id="A0A0F7SXU0"/>
<evidence type="ECO:0000313" key="4">
    <source>
        <dbReference type="EMBL" id="CED85033.1"/>
    </source>
</evidence>
<dbReference type="InterPro" id="IPR009009">
    <property type="entry name" value="RlpA-like_DPBB"/>
</dbReference>
<dbReference type="Pfam" id="PF03330">
    <property type="entry name" value="DPBB_1"/>
    <property type="match status" value="1"/>
</dbReference>
<dbReference type="Gene3D" id="2.40.40.10">
    <property type="entry name" value="RlpA-like domain"/>
    <property type="match status" value="1"/>
</dbReference>
<feature type="domain" description="RlpA-like protein double-psi beta-barrel" evidence="3">
    <location>
        <begin position="82"/>
        <end position="178"/>
    </location>
</feature>
<dbReference type="InterPro" id="IPR051477">
    <property type="entry name" value="Expansin_CellWall"/>
</dbReference>
<dbReference type="EMBL" id="LN483332">
    <property type="protein sequence ID" value="CED85033.1"/>
    <property type="molecule type" value="Genomic_DNA"/>
</dbReference>
<evidence type="ECO:0000259" key="3">
    <source>
        <dbReference type="Pfam" id="PF03330"/>
    </source>
</evidence>
<organism evidence="4">
    <name type="scientific">Phaffia rhodozyma</name>
    <name type="common">Yeast</name>
    <name type="synonym">Xanthophyllomyces dendrorhous</name>
    <dbReference type="NCBI Taxonomy" id="264483"/>
    <lineage>
        <taxon>Eukaryota</taxon>
        <taxon>Fungi</taxon>
        <taxon>Dikarya</taxon>
        <taxon>Basidiomycota</taxon>
        <taxon>Agaricomycotina</taxon>
        <taxon>Tremellomycetes</taxon>
        <taxon>Cystofilobasidiales</taxon>
        <taxon>Mrakiaceae</taxon>
        <taxon>Phaffia</taxon>
    </lineage>
</organism>
<dbReference type="CDD" id="cd22191">
    <property type="entry name" value="DPBB_RlpA_EXP_N-like"/>
    <property type="match status" value="1"/>
</dbReference>
<keyword evidence="1 2" id="KW-0732">Signal</keyword>
<feature type="signal peptide" evidence="2">
    <location>
        <begin position="1"/>
        <end position="19"/>
    </location>
</feature>
<evidence type="ECO:0000256" key="1">
    <source>
        <dbReference type="ARBA" id="ARBA00022729"/>
    </source>
</evidence>
<dbReference type="SUPFAM" id="SSF50685">
    <property type="entry name" value="Barwin-like endoglucanases"/>
    <property type="match status" value="1"/>
</dbReference>
<proteinExistence type="predicted"/>
<reference evidence="4" key="1">
    <citation type="submission" date="2014-08" db="EMBL/GenBank/DDBJ databases">
        <authorList>
            <person name="Sharma Rahul"/>
            <person name="Thines Marco"/>
        </authorList>
    </citation>
    <scope>NUCLEOTIDE SEQUENCE</scope>
</reference>
<sequence>MLAFAPVALLATCLTLVQAAPARHHQDWSNHNQAVSSAVSSASGSAAATTTTSAAAAATSTTTSAAAAATSTAASSSDSYSGHATYFTQGGNAGACGTVHSDSDYIVAVPYAIWGTSDSEASSTCGKTINIVRTSDGASVSAVVADLCPSCTSTYSIDLSVGAFTAIAIESEGEVDVTWTWA</sequence>
<name>A0A0F7SXU0_PHARH</name>
<feature type="chain" id="PRO_5002522143" evidence="2">
    <location>
        <begin position="20"/>
        <end position="182"/>
    </location>
</feature>
<dbReference type="PANTHER" id="PTHR31836:SF24">
    <property type="entry name" value="RLPA-LIKE PROTEIN DOUBLE-PSI BETA-BARREL DOMAIN-CONTAINING PROTEIN"/>
    <property type="match status" value="1"/>
</dbReference>
<dbReference type="InterPro" id="IPR036908">
    <property type="entry name" value="RlpA-like_sf"/>
</dbReference>
<dbReference type="PANTHER" id="PTHR31836">
    <property type="match status" value="1"/>
</dbReference>
<accession>A0A0F7SXU0</accession>
<evidence type="ECO:0000256" key="2">
    <source>
        <dbReference type="SAM" id="SignalP"/>
    </source>
</evidence>
<protein>
    <submittedName>
        <fullName evidence="4">RlpA-like double-psi beta-barrel domain</fullName>
    </submittedName>
</protein>